<proteinExistence type="predicted"/>
<protein>
    <submittedName>
        <fullName evidence="7">Head maturation protease</fullName>
    </submittedName>
</protein>
<keyword evidence="3" id="KW-0378">Hydrolase</keyword>
<evidence type="ECO:0000256" key="1">
    <source>
        <dbReference type="ARBA" id="ARBA00022612"/>
    </source>
</evidence>
<dbReference type="Pfam" id="PF25209">
    <property type="entry name" value="Phage_capsid_4"/>
    <property type="match status" value="1"/>
</dbReference>
<evidence type="ECO:0000259" key="6">
    <source>
        <dbReference type="Pfam" id="PF04586"/>
    </source>
</evidence>
<dbReference type="GO" id="GO:0006508">
    <property type="term" value="P:proteolysis"/>
    <property type="evidence" value="ECO:0007669"/>
    <property type="project" value="UniProtKB-KW"/>
</dbReference>
<evidence type="ECO:0000256" key="5">
    <source>
        <dbReference type="ARBA" id="ARBA00023045"/>
    </source>
</evidence>
<keyword evidence="2 7" id="KW-0645">Protease</keyword>
<keyword evidence="4" id="KW-0118">Viral capsid assembly</keyword>
<evidence type="ECO:0000256" key="4">
    <source>
        <dbReference type="ARBA" id="ARBA00022950"/>
    </source>
</evidence>
<evidence type="ECO:0000256" key="2">
    <source>
        <dbReference type="ARBA" id="ARBA00022670"/>
    </source>
</evidence>
<feature type="domain" description="Prohead serine protease" evidence="6">
    <location>
        <begin position="52"/>
        <end position="185"/>
    </location>
</feature>
<sequence length="548" mass="60109">MPRIKLRLRWASTPQSMPAKLKESPPPPPQKAQLMNLETMQTRSLECRAKIDGLTIEGIGVPFNREIAFGNWYEQFAPGSIDDAGAILRYGHSEPIGVITHSEDTVDGRKITARISDTQRGRDIAQLIRDGALTKLSIGFEPIEYETRDDGDGTHITYTNVRAREFSVVEFPAYSDATISEIRTQPDTTQPERPLMNLEEIRSQISDAIAPLTTAIDDCEREIRSMRTASASAEKPFEYRSFGAYAKALAAREEMAVRAYEGATLAQAVARPAWLGSLEKRMQAKQVVTNLFTHTFDLPSEGMTVEYAVKKGAATIGVDSDHKEGEALPTGKPAPYEIKSAAVMTYAGGAEISFEAVERASISLLDDILYDQAFTYATAIENKTRELFNTAVTTAENTPLKTIANLNSATVNDWTDFVLALIDAYDATPYVLDGLAVSPQVFQSLAALDRSPKALQFSSAPVDHQGTITLPTGRGDFATITVQRVPNWTGKHAVGFSSEAIRVQEAPGAPYRLQDSQIFSLTKQLAVYGYAAHYTPRPELIKAVKFNA</sequence>
<dbReference type="GO" id="GO:0008233">
    <property type="term" value="F:peptidase activity"/>
    <property type="evidence" value="ECO:0007669"/>
    <property type="project" value="UniProtKB-KW"/>
</dbReference>
<keyword evidence="5" id="KW-1273">Viral capsid maturation</keyword>
<dbReference type="EMBL" id="BK015129">
    <property type="protein sequence ID" value="DAD92156.1"/>
    <property type="molecule type" value="Genomic_DNA"/>
</dbReference>
<organism evidence="7">
    <name type="scientific">Siphoviridae sp. ctFmt20</name>
    <dbReference type="NCBI Taxonomy" id="2826214"/>
    <lineage>
        <taxon>Viruses</taxon>
        <taxon>Duplodnaviria</taxon>
        <taxon>Heunggongvirae</taxon>
        <taxon>Uroviricota</taxon>
        <taxon>Caudoviricetes</taxon>
    </lineage>
</organism>
<keyword evidence="1" id="KW-1188">Viral release from host cell</keyword>
<reference evidence="7" key="1">
    <citation type="journal article" date="2021" name="Proc. Natl. Acad. Sci. U.S.A.">
        <title>A Catalog of Tens of Thousands of Viruses from Human Metagenomes Reveals Hidden Associations with Chronic Diseases.</title>
        <authorList>
            <person name="Tisza M.J."/>
            <person name="Buck C.B."/>
        </authorList>
    </citation>
    <scope>NUCLEOTIDE SEQUENCE</scope>
    <source>
        <strain evidence="7">CtFmt20</strain>
    </source>
</reference>
<evidence type="ECO:0000313" key="7">
    <source>
        <dbReference type="EMBL" id="DAD92156.1"/>
    </source>
</evidence>
<dbReference type="InterPro" id="IPR054613">
    <property type="entry name" value="Peptidase_S78_dom"/>
</dbReference>
<accession>A0A8S5NCI4</accession>
<evidence type="ECO:0000256" key="3">
    <source>
        <dbReference type="ARBA" id="ARBA00022801"/>
    </source>
</evidence>
<dbReference type="Pfam" id="PF04586">
    <property type="entry name" value="Peptidase_S78"/>
    <property type="match status" value="1"/>
</dbReference>
<dbReference type="GO" id="GO:0046797">
    <property type="term" value="P:viral procapsid maturation"/>
    <property type="evidence" value="ECO:0007669"/>
    <property type="project" value="UniProtKB-KW"/>
</dbReference>
<name>A0A8S5NCI4_9CAUD</name>